<dbReference type="EMBL" id="NIOF01000003">
    <property type="protein sequence ID" value="OWQ91173.1"/>
    <property type="molecule type" value="Genomic_DNA"/>
</dbReference>
<dbReference type="NCBIfam" id="NF033546">
    <property type="entry name" value="transpos_IS21"/>
    <property type="match status" value="1"/>
</dbReference>
<proteinExistence type="inferred from homology"/>
<feature type="domain" description="HTH IS408-type" evidence="3">
    <location>
        <begin position="3"/>
        <end position="83"/>
    </location>
</feature>
<evidence type="ECO:0000259" key="3">
    <source>
        <dbReference type="PROSITE" id="PS50532"/>
    </source>
</evidence>
<feature type="domain" description="Integrase catalytic" evidence="4">
    <location>
        <begin position="128"/>
        <end position="309"/>
    </location>
</feature>
<feature type="compositionally biased region" description="Basic and acidic residues" evidence="2">
    <location>
        <begin position="497"/>
        <end position="511"/>
    </location>
</feature>
<dbReference type="Pfam" id="PF22483">
    <property type="entry name" value="Mu-transpos_C_2"/>
    <property type="match status" value="1"/>
</dbReference>
<reference evidence="5 6" key="1">
    <citation type="journal article" date="2008" name="Int. J. Syst. Evol. Microbiol.">
        <title>Description of Roseateles aquatilis sp. nov. and Roseateles terrae sp. nov., in the class Betaproteobacteria, and emended description of the genus Roseateles.</title>
        <authorList>
            <person name="Gomila M."/>
            <person name="Bowien B."/>
            <person name="Falsen E."/>
            <person name="Moore E.R."/>
            <person name="Lalucat J."/>
        </authorList>
    </citation>
    <scope>NUCLEOTIDE SEQUENCE [LARGE SCALE GENOMIC DNA]</scope>
    <source>
        <strain evidence="5 6">CCUG 48205</strain>
    </source>
</reference>
<dbReference type="PROSITE" id="PS50532">
    <property type="entry name" value="HTH_IS408"/>
    <property type="match status" value="1"/>
</dbReference>
<dbReference type="SUPFAM" id="SSF53098">
    <property type="entry name" value="Ribonuclease H-like"/>
    <property type="match status" value="1"/>
</dbReference>
<dbReference type="PANTHER" id="PTHR35004">
    <property type="entry name" value="TRANSPOSASE RV3428C-RELATED"/>
    <property type="match status" value="1"/>
</dbReference>
<accession>A0A246JF36</accession>
<protein>
    <submittedName>
        <fullName evidence="5">Transposase</fullName>
    </submittedName>
</protein>
<dbReference type="OrthoDB" id="2065409at2"/>
<dbReference type="InterPro" id="IPR017895">
    <property type="entry name" value="HTH_IS408/IS1162_type"/>
</dbReference>
<keyword evidence="6" id="KW-1185">Reference proteome</keyword>
<dbReference type="Gene3D" id="3.30.420.10">
    <property type="entry name" value="Ribonuclease H-like superfamily/Ribonuclease H"/>
    <property type="match status" value="1"/>
</dbReference>
<dbReference type="RefSeq" id="WP_088384475.1">
    <property type="nucleotide sequence ID" value="NZ_NIOF01000003.1"/>
</dbReference>
<evidence type="ECO:0000313" key="6">
    <source>
        <dbReference type="Proteomes" id="UP000197468"/>
    </source>
</evidence>
<name>A0A246JF36_9BURK</name>
<dbReference type="InterPro" id="IPR036397">
    <property type="entry name" value="RNaseH_sf"/>
</dbReference>
<dbReference type="Proteomes" id="UP000197468">
    <property type="component" value="Unassembled WGS sequence"/>
</dbReference>
<comment type="similarity">
    <text evidence="1">Belongs to the transposase IS21/IS408/IS1162 family.</text>
</comment>
<dbReference type="PANTHER" id="PTHR35004:SF8">
    <property type="entry name" value="TRANSPOSASE RV3428C-RELATED"/>
    <property type="match status" value="1"/>
</dbReference>
<evidence type="ECO:0000256" key="2">
    <source>
        <dbReference type="SAM" id="MobiDB-lite"/>
    </source>
</evidence>
<feature type="region of interest" description="Disordered" evidence="2">
    <location>
        <begin position="485"/>
        <end position="511"/>
    </location>
</feature>
<gene>
    <name evidence="5" type="ORF">CDN99_08265</name>
</gene>
<dbReference type="GO" id="GO:0003676">
    <property type="term" value="F:nucleic acid binding"/>
    <property type="evidence" value="ECO:0007669"/>
    <property type="project" value="InterPro"/>
</dbReference>
<dbReference type="AlphaFoldDB" id="A0A246JF36"/>
<dbReference type="PROSITE" id="PS50994">
    <property type="entry name" value="INTEGRASE"/>
    <property type="match status" value="1"/>
</dbReference>
<organism evidence="5 6">
    <name type="scientific">Roseateles aquatilis</name>
    <dbReference type="NCBI Taxonomy" id="431061"/>
    <lineage>
        <taxon>Bacteria</taxon>
        <taxon>Pseudomonadati</taxon>
        <taxon>Pseudomonadota</taxon>
        <taxon>Betaproteobacteria</taxon>
        <taxon>Burkholderiales</taxon>
        <taxon>Sphaerotilaceae</taxon>
        <taxon>Roseateles</taxon>
    </lineage>
</organism>
<dbReference type="GO" id="GO:0015074">
    <property type="term" value="P:DNA integration"/>
    <property type="evidence" value="ECO:0007669"/>
    <property type="project" value="InterPro"/>
</dbReference>
<dbReference type="InterPro" id="IPR054353">
    <property type="entry name" value="IstA-like_C"/>
</dbReference>
<dbReference type="InterPro" id="IPR012337">
    <property type="entry name" value="RNaseH-like_sf"/>
</dbReference>
<sequence>MNLKDVCRYLLTTDFSNREVGRAAGVSPNTAGRYRMRLAEEGLDWNGVAVLTDRALEERLNNGRQLARKAFAEPDFAHVHAELRRPGVTLLLMHEEYADAAGSDAMSETEFRRRYDRYECSLGIVMRQPHAPGYRLFLDYSGKRPSVLNPKTGEKQPVELFVAVMGASRKTFAYASATQRLPDWCEANVRALEFYRGVPRLLVPDNLKSAVERVTVAEGHIINYTYSKLAQHYDCIVMPTRARKPKDKAAVEVGVRFAQRWILARLRNRVFTSIEELNAAIAELLVRMNDKPMRGHGGKSRNQLFEELDRPALKALPELPFEYADWKLNVTVAQDYHVLWDEHYYSVPYTYIGAKVRIRATARQVEVYAKDDHFPIATHLRNAHKGGCTTLPEHQPASHRAYAQDQGAELIAWADRSGPWISAFVKKHIDTHRRPALSMQAMRGLRGMAKEYGPERLNAACHRALRISTTSVSSVRSMLQRRIESTPLRGASDDEPLPGHDNVRGAKTYES</sequence>
<evidence type="ECO:0000256" key="1">
    <source>
        <dbReference type="ARBA" id="ARBA00009277"/>
    </source>
</evidence>
<comment type="caution">
    <text evidence="5">The sequence shown here is derived from an EMBL/GenBank/DDBJ whole genome shotgun (WGS) entry which is preliminary data.</text>
</comment>
<dbReference type="InterPro" id="IPR001584">
    <property type="entry name" value="Integrase_cat-core"/>
</dbReference>
<evidence type="ECO:0000313" key="5">
    <source>
        <dbReference type="EMBL" id="OWQ91173.1"/>
    </source>
</evidence>
<evidence type="ECO:0000259" key="4">
    <source>
        <dbReference type="PROSITE" id="PS50994"/>
    </source>
</evidence>